<dbReference type="InterPro" id="IPR004568">
    <property type="entry name" value="Ppantetheine-prot_Trfase_dom"/>
</dbReference>
<dbReference type="HAMAP" id="MF_00101">
    <property type="entry name" value="AcpS"/>
    <property type="match status" value="1"/>
</dbReference>
<keyword evidence="8" id="KW-0963">Cytoplasm</keyword>
<sequence length="127" mass="14383">MENIGIDLVEIKKIKKIGKDILAARILSSEEHQIYQIIQNPQSQLTFLAGRWASKEALFKAFQTPQKIDPTCQNYCNWSILNDKKGAPYVKNNTCTTFFNPILISITHTDNYALALVIVKKLPQSTS</sequence>
<evidence type="ECO:0000259" key="9">
    <source>
        <dbReference type="Pfam" id="PF01648"/>
    </source>
</evidence>
<dbReference type="KEGG" id="rphy:RP166_5540"/>
<dbReference type="GO" id="GO:0008897">
    <property type="term" value="F:holo-[acyl-carrier-protein] synthase activity"/>
    <property type="evidence" value="ECO:0007669"/>
    <property type="project" value="UniProtKB-UniRule"/>
</dbReference>
<proteinExistence type="inferred from homology"/>
<name>A0A859IAR8_9MOLU</name>
<dbReference type="GO" id="GO:0006633">
    <property type="term" value="P:fatty acid biosynthetic process"/>
    <property type="evidence" value="ECO:0007669"/>
    <property type="project" value="UniProtKB-UniRule"/>
</dbReference>
<keyword evidence="7 8" id="KW-0275">Fatty acid biosynthesis</keyword>
<dbReference type="SUPFAM" id="SSF56214">
    <property type="entry name" value="4'-phosphopantetheinyl transferase"/>
    <property type="match status" value="1"/>
</dbReference>
<comment type="cofactor">
    <cofactor evidence="8">
        <name>Mg(2+)</name>
        <dbReference type="ChEBI" id="CHEBI:18420"/>
    </cofactor>
</comment>
<comment type="subcellular location">
    <subcellularLocation>
        <location evidence="8">Cytoplasm</location>
    </subcellularLocation>
</comment>
<comment type="similarity">
    <text evidence="8">Belongs to the P-Pant transferase superfamily. AcpS family.</text>
</comment>
<keyword evidence="5 8" id="KW-0460">Magnesium</keyword>
<dbReference type="GO" id="GO:0000287">
    <property type="term" value="F:magnesium ion binding"/>
    <property type="evidence" value="ECO:0007669"/>
    <property type="project" value="UniProtKB-UniRule"/>
</dbReference>
<dbReference type="NCBIfam" id="TIGR00516">
    <property type="entry name" value="acpS"/>
    <property type="match status" value="1"/>
</dbReference>
<accession>A0A859IAR8</accession>
<evidence type="ECO:0000313" key="11">
    <source>
        <dbReference type="Proteomes" id="UP000509122"/>
    </source>
</evidence>
<dbReference type="NCBIfam" id="TIGR00556">
    <property type="entry name" value="pantethn_trn"/>
    <property type="match status" value="1"/>
</dbReference>
<keyword evidence="2 8" id="KW-0808">Transferase</keyword>
<dbReference type="Proteomes" id="UP000509122">
    <property type="component" value="Chromosome"/>
</dbReference>
<evidence type="ECO:0000313" key="10">
    <source>
        <dbReference type="EMBL" id="QKX95532.1"/>
    </source>
</evidence>
<feature type="binding site" evidence="8">
    <location>
        <position position="56"/>
    </location>
    <ligand>
        <name>Mg(2+)</name>
        <dbReference type="ChEBI" id="CHEBI:18420"/>
    </ligand>
</feature>
<evidence type="ECO:0000256" key="8">
    <source>
        <dbReference type="HAMAP-Rule" id="MF_00101"/>
    </source>
</evidence>
<dbReference type="EC" id="2.7.8.7" evidence="8"/>
<keyword evidence="1 8" id="KW-0444">Lipid biosynthesis</keyword>
<keyword evidence="3 8" id="KW-0479">Metal-binding</keyword>
<gene>
    <name evidence="8 10" type="primary">acpS</name>
    <name evidence="10" type="ORF">RP166_5540</name>
</gene>
<evidence type="ECO:0000256" key="5">
    <source>
        <dbReference type="ARBA" id="ARBA00022842"/>
    </source>
</evidence>
<dbReference type="InterPro" id="IPR037143">
    <property type="entry name" value="4-PPantetheinyl_Trfase_dom_sf"/>
</dbReference>
<feature type="binding site" evidence="8">
    <location>
        <position position="7"/>
    </location>
    <ligand>
        <name>Mg(2+)</name>
        <dbReference type="ChEBI" id="CHEBI:18420"/>
    </ligand>
</feature>
<dbReference type="InterPro" id="IPR002582">
    <property type="entry name" value="ACPS"/>
</dbReference>
<organism evidence="10 11">
    <name type="scientific">Rapeseed phyllody phytoplasma</name>
    <dbReference type="NCBI Taxonomy" id="2490543"/>
    <lineage>
        <taxon>Bacteria</taxon>
        <taxon>Bacillati</taxon>
        <taxon>Mycoplasmatota</taxon>
        <taxon>Mollicutes</taxon>
        <taxon>Acholeplasmatales</taxon>
        <taxon>Acholeplasmataceae</taxon>
        <taxon>Candidatus Phytoplasma</taxon>
        <taxon>16SrI (Aster yellows group)</taxon>
    </lineage>
</organism>
<comment type="catalytic activity">
    <reaction evidence="8">
        <text>apo-[ACP] + CoA = holo-[ACP] + adenosine 3',5'-bisphosphate + H(+)</text>
        <dbReference type="Rhea" id="RHEA:12068"/>
        <dbReference type="Rhea" id="RHEA-COMP:9685"/>
        <dbReference type="Rhea" id="RHEA-COMP:9690"/>
        <dbReference type="ChEBI" id="CHEBI:15378"/>
        <dbReference type="ChEBI" id="CHEBI:29999"/>
        <dbReference type="ChEBI" id="CHEBI:57287"/>
        <dbReference type="ChEBI" id="CHEBI:58343"/>
        <dbReference type="ChEBI" id="CHEBI:64479"/>
        <dbReference type="EC" id="2.7.8.7"/>
    </reaction>
</comment>
<protein>
    <recommendedName>
        <fullName evidence="8">Holo-[acyl-carrier-protein] synthase</fullName>
        <shortName evidence="8">Holo-ACP synthase</shortName>
        <ecNumber evidence="8">2.7.8.7</ecNumber>
    </recommendedName>
    <alternativeName>
        <fullName evidence="8">4'-phosphopantetheinyl transferase AcpS</fullName>
    </alternativeName>
</protein>
<evidence type="ECO:0000256" key="6">
    <source>
        <dbReference type="ARBA" id="ARBA00023098"/>
    </source>
</evidence>
<evidence type="ECO:0000256" key="4">
    <source>
        <dbReference type="ARBA" id="ARBA00022832"/>
    </source>
</evidence>
<reference evidence="10 11" key="1">
    <citation type="submission" date="2020-06" db="EMBL/GenBank/DDBJ databases">
        <title>Complete genome sequence of Candidatus Phytoplasma asteris RP166.</title>
        <authorList>
            <person name="Cho S.-T."/>
            <person name="Zwolinska A."/>
            <person name="Huang W."/>
            <person name="Wouters R."/>
            <person name="Hogenhout S.A."/>
            <person name="Kuo C.-H."/>
        </authorList>
    </citation>
    <scope>NUCLEOTIDE SEQUENCE [LARGE SCALE GENOMIC DNA]</scope>
    <source>
        <strain evidence="10">RP166</strain>
    </source>
</reference>
<dbReference type="EMBL" id="CP055264">
    <property type="protein sequence ID" value="QKX95532.1"/>
    <property type="molecule type" value="Genomic_DNA"/>
</dbReference>
<dbReference type="AlphaFoldDB" id="A0A859IAR8"/>
<dbReference type="Pfam" id="PF01648">
    <property type="entry name" value="ACPS"/>
    <property type="match status" value="1"/>
</dbReference>
<keyword evidence="4 8" id="KW-0276">Fatty acid metabolism</keyword>
<evidence type="ECO:0000256" key="7">
    <source>
        <dbReference type="ARBA" id="ARBA00023160"/>
    </source>
</evidence>
<dbReference type="SMR" id="A0A859IAR8"/>
<evidence type="ECO:0000256" key="3">
    <source>
        <dbReference type="ARBA" id="ARBA00022723"/>
    </source>
</evidence>
<comment type="function">
    <text evidence="8">Transfers the 4'-phosphopantetheine moiety from coenzyme A to a Ser of acyl-carrier-protein.</text>
</comment>
<evidence type="ECO:0000256" key="1">
    <source>
        <dbReference type="ARBA" id="ARBA00022516"/>
    </source>
</evidence>
<keyword evidence="6 8" id="KW-0443">Lipid metabolism</keyword>
<dbReference type="InterPro" id="IPR008278">
    <property type="entry name" value="4-PPantetheinyl_Trfase_dom"/>
</dbReference>
<evidence type="ECO:0000256" key="2">
    <source>
        <dbReference type="ARBA" id="ARBA00022679"/>
    </source>
</evidence>
<dbReference type="Gene3D" id="3.90.470.20">
    <property type="entry name" value="4'-phosphopantetheinyl transferase domain"/>
    <property type="match status" value="1"/>
</dbReference>
<feature type="domain" description="4'-phosphopantetheinyl transferase" evidence="9">
    <location>
        <begin position="4"/>
        <end position="117"/>
    </location>
</feature>
<dbReference type="GO" id="GO:0005737">
    <property type="term" value="C:cytoplasm"/>
    <property type="evidence" value="ECO:0007669"/>
    <property type="project" value="UniProtKB-SubCell"/>
</dbReference>